<reference evidence="8 9" key="1">
    <citation type="journal article" date="2014" name="BMC Genomics">
        <title>The genome of the intracellular bacterium of the coastal bivalve, Solemya velum: a blueprint for thriving in and out of symbiosis.</title>
        <authorList>
            <person name="Dmytrenko O."/>
            <person name="Russell S.L."/>
            <person name="Loo W.T."/>
            <person name="Fontanez K.M."/>
            <person name="Liao L."/>
            <person name="Roeselers G."/>
            <person name="Sharma R."/>
            <person name="Stewart F.J."/>
            <person name="Newton I.L."/>
            <person name="Woyke T."/>
            <person name="Wu D."/>
            <person name="Lang J.M."/>
            <person name="Eisen J.A."/>
            <person name="Cavanaugh C.M."/>
        </authorList>
    </citation>
    <scope>NUCLEOTIDE SEQUENCE [LARGE SCALE GENOMIC DNA]</scope>
    <source>
        <strain evidence="8 9">WH</strain>
    </source>
</reference>
<dbReference type="PANTHER" id="PTHR32322:SF2">
    <property type="entry name" value="EAMA DOMAIN-CONTAINING PROTEIN"/>
    <property type="match status" value="1"/>
</dbReference>
<comment type="caution">
    <text evidence="8">The sequence shown here is derived from an EMBL/GenBank/DDBJ whole genome shotgun (WGS) entry which is preliminary data.</text>
</comment>
<feature type="transmembrane region" description="Helical" evidence="6">
    <location>
        <begin position="102"/>
        <end position="121"/>
    </location>
</feature>
<dbReference type="Proteomes" id="UP000030856">
    <property type="component" value="Unassembled WGS sequence"/>
</dbReference>
<feature type="transmembrane region" description="Helical" evidence="6">
    <location>
        <begin position="189"/>
        <end position="206"/>
    </location>
</feature>
<feature type="transmembrane region" description="Helical" evidence="6">
    <location>
        <begin position="128"/>
        <end position="146"/>
    </location>
</feature>
<dbReference type="EMBL" id="JRAA01000001">
    <property type="protein sequence ID" value="KHF25704.1"/>
    <property type="molecule type" value="Genomic_DNA"/>
</dbReference>
<gene>
    <name evidence="8" type="ORF">JV46_18770</name>
</gene>
<dbReference type="eggNOG" id="COG0697">
    <property type="taxonomic scope" value="Bacteria"/>
</dbReference>
<sequence>MIESSTPHRNSPGTFWPVVNLLLSTTFWGILWWPLRLFESAGLNALWLTLVCYTAALLVSLPWLRQLSRIRTHWFLYLCLALAAGWGNLAFIIAMLEGTVMRVLLLFYMAPVWTLLFAHWILHEHISLRIAGVMLLAMCGVLLMLWNPQLEQPWPQGIADWLALSAGMAFALNNLMIRKLRYEPILLKTQVTWAGCILVAGFAVLIRTEALPQVDVEVIGWAILLGIFGFAMSNLTPQYGVTHMRAQRSAVILLFELVVGGVSAALIAGEILSFREVIGGAIIVIAGYLVTLSMADDEEKNEQT</sequence>
<evidence type="ECO:0000256" key="5">
    <source>
        <dbReference type="ARBA" id="ARBA00023136"/>
    </source>
</evidence>
<feature type="domain" description="EamA" evidence="7">
    <location>
        <begin position="18"/>
        <end position="145"/>
    </location>
</feature>
<evidence type="ECO:0000313" key="9">
    <source>
        <dbReference type="Proteomes" id="UP000030856"/>
    </source>
</evidence>
<dbReference type="SUPFAM" id="SSF103481">
    <property type="entry name" value="Multidrug resistance efflux transporter EmrE"/>
    <property type="match status" value="2"/>
</dbReference>
<evidence type="ECO:0000256" key="2">
    <source>
        <dbReference type="ARBA" id="ARBA00007362"/>
    </source>
</evidence>
<dbReference type="InterPro" id="IPR000620">
    <property type="entry name" value="EamA_dom"/>
</dbReference>
<dbReference type="PANTHER" id="PTHR32322">
    <property type="entry name" value="INNER MEMBRANE TRANSPORTER"/>
    <property type="match status" value="1"/>
</dbReference>
<feature type="transmembrane region" description="Helical" evidence="6">
    <location>
        <begin position="158"/>
        <end position="177"/>
    </location>
</feature>
<protein>
    <submittedName>
        <fullName evidence="8">Permease of the drug/metabolite transporter</fullName>
    </submittedName>
</protein>
<dbReference type="AlphaFoldDB" id="A0A0B0HCR7"/>
<feature type="transmembrane region" description="Helical" evidence="6">
    <location>
        <begin position="277"/>
        <end position="295"/>
    </location>
</feature>
<feature type="transmembrane region" description="Helical" evidence="6">
    <location>
        <begin position="75"/>
        <end position="96"/>
    </location>
</feature>
<evidence type="ECO:0000256" key="1">
    <source>
        <dbReference type="ARBA" id="ARBA00004141"/>
    </source>
</evidence>
<accession>A0A0B0HCR7</accession>
<keyword evidence="4 6" id="KW-1133">Transmembrane helix</keyword>
<feature type="transmembrane region" description="Helical" evidence="6">
    <location>
        <begin position="45"/>
        <end position="63"/>
    </location>
</feature>
<comment type="similarity">
    <text evidence="2">Belongs to the EamA transporter family.</text>
</comment>
<name>A0A0B0HCR7_SOVGS</name>
<organism evidence="8 9">
    <name type="scientific">Solemya velum gill symbiont</name>
    <dbReference type="NCBI Taxonomy" id="2340"/>
    <lineage>
        <taxon>Bacteria</taxon>
        <taxon>Pseudomonadati</taxon>
        <taxon>Pseudomonadota</taxon>
        <taxon>Gammaproteobacteria</taxon>
        <taxon>sulfur-oxidizing symbionts</taxon>
    </lineage>
</organism>
<dbReference type="STRING" id="2340.JV46_18770"/>
<feature type="transmembrane region" description="Helical" evidence="6">
    <location>
        <begin position="12"/>
        <end position="33"/>
    </location>
</feature>
<evidence type="ECO:0000256" key="4">
    <source>
        <dbReference type="ARBA" id="ARBA00022989"/>
    </source>
</evidence>
<comment type="subcellular location">
    <subcellularLocation>
        <location evidence="1">Membrane</location>
        <topology evidence="1">Multi-pass membrane protein</topology>
    </subcellularLocation>
</comment>
<keyword evidence="9" id="KW-1185">Reference proteome</keyword>
<keyword evidence="5 6" id="KW-0472">Membrane</keyword>
<feature type="domain" description="EamA" evidence="7">
    <location>
        <begin position="159"/>
        <end position="291"/>
    </location>
</feature>
<evidence type="ECO:0000256" key="6">
    <source>
        <dbReference type="SAM" id="Phobius"/>
    </source>
</evidence>
<dbReference type="Pfam" id="PF00892">
    <property type="entry name" value="EamA"/>
    <property type="match status" value="2"/>
</dbReference>
<evidence type="ECO:0000256" key="3">
    <source>
        <dbReference type="ARBA" id="ARBA00022692"/>
    </source>
</evidence>
<dbReference type="RefSeq" id="WP_162181068.1">
    <property type="nucleotide sequence ID" value="NZ_JRAA01000001.1"/>
</dbReference>
<dbReference type="InterPro" id="IPR037185">
    <property type="entry name" value="EmrE-like"/>
</dbReference>
<feature type="transmembrane region" description="Helical" evidence="6">
    <location>
        <begin position="249"/>
        <end position="271"/>
    </location>
</feature>
<evidence type="ECO:0000313" key="8">
    <source>
        <dbReference type="EMBL" id="KHF25704.1"/>
    </source>
</evidence>
<feature type="transmembrane region" description="Helical" evidence="6">
    <location>
        <begin position="218"/>
        <end position="237"/>
    </location>
</feature>
<proteinExistence type="inferred from homology"/>
<dbReference type="GO" id="GO:0016020">
    <property type="term" value="C:membrane"/>
    <property type="evidence" value="ECO:0007669"/>
    <property type="project" value="UniProtKB-SubCell"/>
</dbReference>
<dbReference type="InterPro" id="IPR050638">
    <property type="entry name" value="AA-Vitamin_Transporters"/>
</dbReference>
<keyword evidence="3 6" id="KW-0812">Transmembrane</keyword>
<evidence type="ECO:0000259" key="7">
    <source>
        <dbReference type="Pfam" id="PF00892"/>
    </source>
</evidence>